<feature type="transmembrane region" description="Helical" evidence="1">
    <location>
        <begin position="103"/>
        <end position="124"/>
    </location>
</feature>
<keyword evidence="3" id="KW-1185">Reference proteome</keyword>
<name>A0A4Z0Y9U7_9FIRM</name>
<keyword evidence="1" id="KW-1133">Transmembrane helix</keyword>
<proteinExistence type="predicted"/>
<feature type="transmembrane region" description="Helical" evidence="1">
    <location>
        <begin position="72"/>
        <end position="91"/>
    </location>
</feature>
<sequence length="174" mass="18575">MRKNAQHLQYLVQGAMIAAIYTVLTLLAAMANLAYGPVQFRFSEALTLLPVFTPAAIPGLAVGCLLSNIWSGYGAVDMIFGTMATLLAAIATRQLRNVRVKNIPFLAPLPPVLFNAVVIGLEIAVFSPKGLSWAGFWSAALTVGAGELVICFFLGLPLVAALQKIGEKRKIFLS</sequence>
<dbReference type="EMBL" id="SRMQ01000006">
    <property type="protein sequence ID" value="TGJ76325.1"/>
    <property type="molecule type" value="Genomic_DNA"/>
</dbReference>
<dbReference type="RefSeq" id="WP_135659451.1">
    <property type="nucleotide sequence ID" value="NZ_SRMQ01000006.1"/>
</dbReference>
<feature type="transmembrane region" description="Helical" evidence="1">
    <location>
        <begin position="12"/>
        <end position="33"/>
    </location>
</feature>
<dbReference type="AlphaFoldDB" id="A0A4Z0Y9U7"/>
<comment type="caution">
    <text evidence="2">The sequence shown here is derived from an EMBL/GenBank/DDBJ whole genome shotgun (WGS) entry which is preliminary data.</text>
</comment>
<dbReference type="Proteomes" id="UP000297714">
    <property type="component" value="Unassembled WGS sequence"/>
</dbReference>
<evidence type="ECO:0000313" key="3">
    <source>
        <dbReference type="Proteomes" id="UP000297714"/>
    </source>
</evidence>
<feature type="transmembrane region" description="Helical" evidence="1">
    <location>
        <begin position="136"/>
        <end position="162"/>
    </location>
</feature>
<protein>
    <submittedName>
        <fullName evidence="2">Queuosine transporter QueT</fullName>
    </submittedName>
</protein>
<evidence type="ECO:0000313" key="2">
    <source>
        <dbReference type="EMBL" id="TGJ76325.1"/>
    </source>
</evidence>
<dbReference type="PANTHER" id="PTHR40044:SF1">
    <property type="entry name" value="INTEGRAL MEMBRANE PROTEIN"/>
    <property type="match status" value="1"/>
</dbReference>
<dbReference type="Pfam" id="PF06177">
    <property type="entry name" value="QueT"/>
    <property type="match status" value="1"/>
</dbReference>
<organism evidence="2 3">
    <name type="scientific">Caproiciproducens galactitolivorans</name>
    <dbReference type="NCBI Taxonomy" id="642589"/>
    <lineage>
        <taxon>Bacteria</taxon>
        <taxon>Bacillati</taxon>
        <taxon>Bacillota</taxon>
        <taxon>Clostridia</taxon>
        <taxon>Eubacteriales</taxon>
        <taxon>Acutalibacteraceae</taxon>
        <taxon>Caproiciproducens</taxon>
    </lineage>
</organism>
<keyword evidence="1" id="KW-0812">Transmembrane</keyword>
<dbReference type="PIRSF" id="PIRSF031501">
    <property type="entry name" value="QueT"/>
    <property type="match status" value="1"/>
</dbReference>
<reference evidence="2 3" key="1">
    <citation type="submission" date="2019-04" db="EMBL/GenBank/DDBJ databases">
        <authorList>
            <person name="Poehlein A."/>
            <person name="Bengelsdorf F.R."/>
            <person name="Duerre P."/>
            <person name="Daniel R."/>
        </authorList>
    </citation>
    <scope>NUCLEOTIDE SEQUENCE [LARGE SCALE GENOMIC DNA]</scope>
    <source>
        <strain evidence="2 3">BS-1</strain>
    </source>
</reference>
<accession>A0A4Z0Y9U7</accession>
<dbReference type="InterPro" id="IPR010387">
    <property type="entry name" value="QueT"/>
</dbReference>
<dbReference type="PANTHER" id="PTHR40044">
    <property type="entry name" value="INTEGRAL MEMBRANE PROTEIN-RELATED"/>
    <property type="match status" value="1"/>
</dbReference>
<dbReference type="OrthoDB" id="9786793at2"/>
<keyword evidence="1" id="KW-0472">Membrane</keyword>
<evidence type="ECO:0000256" key="1">
    <source>
        <dbReference type="SAM" id="Phobius"/>
    </source>
</evidence>
<gene>
    <name evidence="2" type="primary">queT</name>
    <name evidence="2" type="ORF">CAGA_15310</name>
</gene>